<evidence type="ECO:0000313" key="2">
    <source>
        <dbReference type="Proteomes" id="UP000249619"/>
    </source>
</evidence>
<dbReference type="AlphaFoldDB" id="A0A364N3Y2"/>
<dbReference type="STRING" id="183478.A0A364N3Y2"/>
<accession>A0A364N3Y2</accession>
<dbReference type="PANTHER" id="PTHR48312">
    <property type="match status" value="1"/>
</dbReference>
<dbReference type="Proteomes" id="UP000249619">
    <property type="component" value="Unassembled WGS sequence"/>
</dbReference>
<protein>
    <recommendedName>
        <fullName evidence="3">P-loop containing nucleoside triphosphate hydrolase protein</fullName>
    </recommendedName>
</protein>
<organism evidence="1 2">
    <name type="scientific">Stemphylium lycopersici</name>
    <name type="common">Tomato gray leaf spot disease fungus</name>
    <name type="synonym">Thyrospora lycopersici</name>
    <dbReference type="NCBI Taxonomy" id="183478"/>
    <lineage>
        <taxon>Eukaryota</taxon>
        <taxon>Fungi</taxon>
        <taxon>Dikarya</taxon>
        <taxon>Ascomycota</taxon>
        <taxon>Pezizomycotina</taxon>
        <taxon>Dothideomycetes</taxon>
        <taxon>Pleosporomycetidae</taxon>
        <taxon>Pleosporales</taxon>
        <taxon>Pleosporineae</taxon>
        <taxon>Pleosporaceae</taxon>
        <taxon>Stemphylium</taxon>
    </lineage>
</organism>
<dbReference type="OrthoDB" id="3650366at2759"/>
<reference evidence="2" key="1">
    <citation type="submission" date="2018-05" db="EMBL/GenBank/DDBJ databases">
        <title>Draft genome sequence of Stemphylium lycopersici strain CIDEFI 213.</title>
        <authorList>
            <person name="Medina R."/>
            <person name="Franco M.E.E."/>
            <person name="Lucentini C.G."/>
            <person name="Saparrat M.C.N."/>
            <person name="Balatti P.A."/>
        </authorList>
    </citation>
    <scope>NUCLEOTIDE SEQUENCE [LARGE SCALE GENOMIC DNA]</scope>
    <source>
        <strain evidence="2">CIDEFI 213</strain>
    </source>
</reference>
<evidence type="ECO:0000313" key="1">
    <source>
        <dbReference type="EMBL" id="RAR10748.1"/>
    </source>
</evidence>
<gene>
    <name evidence="1" type="ORF">DDE83_004892</name>
</gene>
<dbReference type="Gene3D" id="3.40.50.300">
    <property type="entry name" value="P-loop containing nucleotide triphosphate hydrolases"/>
    <property type="match status" value="1"/>
</dbReference>
<proteinExistence type="predicted"/>
<sequence>MPGAIDTPHTNGDAPARRGVYHLTYPRSASNLFQNMMSKQPGFQNSGYKLFDAGFATMTQLERGPLSQWPEADCKALYESFETAWGKMQDEMDDAQKNGKQVFIKEHVPFLSAPDRFFRALHPTDKLDALFVHERGTTPDKVHTNPTSLPDTFLLKFQPIFQIRHPVLMFPSLIRAQKDVKCLSDVLGPFSKIMLHLRHTRELYDWYVAHGATVNVTPRIIDADDIMNSPETVRLLCKQTGLDPDSVAYEWESREVKDPLQARFLSTIAASKGIIPGLAAKGKSVETEQGKWIEEFGEKEGRLLAKFVESAMPDYEYLYARRTVAVDGVEP</sequence>
<dbReference type="InterPro" id="IPR027417">
    <property type="entry name" value="P-loop_NTPase"/>
</dbReference>
<dbReference type="EMBL" id="QGDH01000063">
    <property type="protein sequence ID" value="RAR10748.1"/>
    <property type="molecule type" value="Genomic_DNA"/>
</dbReference>
<name>A0A364N3Y2_STELY</name>
<keyword evidence="2" id="KW-1185">Reference proteome</keyword>
<comment type="caution">
    <text evidence="1">The sequence shown here is derived from an EMBL/GenBank/DDBJ whole genome shotgun (WGS) entry which is preliminary data.</text>
</comment>
<dbReference type="SUPFAM" id="SSF52540">
    <property type="entry name" value="P-loop containing nucleoside triphosphate hydrolases"/>
    <property type="match status" value="1"/>
</dbReference>
<dbReference type="PANTHER" id="PTHR48312:SF1">
    <property type="entry name" value="SULFOTRANSFERASE"/>
    <property type="match status" value="1"/>
</dbReference>
<evidence type="ECO:0008006" key="3">
    <source>
        <dbReference type="Google" id="ProtNLM"/>
    </source>
</evidence>